<dbReference type="EMBL" id="JAOQNS010000011">
    <property type="protein sequence ID" value="MCW2309238.1"/>
    <property type="molecule type" value="Genomic_DNA"/>
</dbReference>
<feature type="transmembrane region" description="Helical" evidence="6">
    <location>
        <begin position="6"/>
        <end position="29"/>
    </location>
</feature>
<evidence type="ECO:0000256" key="1">
    <source>
        <dbReference type="ARBA" id="ARBA00004651"/>
    </source>
</evidence>
<feature type="transmembrane region" description="Helical" evidence="6">
    <location>
        <begin position="72"/>
        <end position="90"/>
    </location>
</feature>
<evidence type="ECO:0000313" key="8">
    <source>
        <dbReference type="Proteomes" id="UP001209755"/>
    </source>
</evidence>
<dbReference type="InterPro" id="IPR001123">
    <property type="entry name" value="LeuE-type"/>
</dbReference>
<dbReference type="Proteomes" id="UP001209755">
    <property type="component" value="Unassembled WGS sequence"/>
</dbReference>
<sequence>MPEIANLATIAAAFFVAAASPGPATIAVISQSMSAGRRAGLVFGLGLSVGLAFWGLVAAAGMGAILQASTGALTAMKLLGGAYLLWLAYGSARSAARPRAVTPEITKRPRAFLRGLFLNLSNPKAVFAWMAVLSLGLGDGSGAGGVVLATGLCMVLGGVIYAGYAVAFSTRGAMGVYARARRGIDGLVAGLFAVAGIGLIRSAFARQ</sequence>
<accession>A0ABT3HFR3</accession>
<gene>
    <name evidence="7" type="ORF">M2319_003589</name>
</gene>
<dbReference type="Pfam" id="PF01810">
    <property type="entry name" value="LysE"/>
    <property type="match status" value="1"/>
</dbReference>
<feature type="transmembrane region" description="Helical" evidence="6">
    <location>
        <begin position="111"/>
        <end position="137"/>
    </location>
</feature>
<keyword evidence="2" id="KW-1003">Cell membrane</keyword>
<feature type="transmembrane region" description="Helical" evidence="6">
    <location>
        <begin position="41"/>
        <end position="66"/>
    </location>
</feature>
<dbReference type="PANTHER" id="PTHR30086:SF19">
    <property type="entry name" value="THREONINE EFFLUX PROTEIN"/>
    <property type="match status" value="1"/>
</dbReference>
<evidence type="ECO:0000256" key="4">
    <source>
        <dbReference type="ARBA" id="ARBA00022989"/>
    </source>
</evidence>
<evidence type="ECO:0000256" key="3">
    <source>
        <dbReference type="ARBA" id="ARBA00022692"/>
    </source>
</evidence>
<dbReference type="RefSeq" id="WP_264602824.1">
    <property type="nucleotide sequence ID" value="NZ_JAOQNS010000011.1"/>
</dbReference>
<name>A0ABT3HFR3_9HYPH</name>
<comment type="subcellular location">
    <subcellularLocation>
        <location evidence="1">Cell membrane</location>
        <topology evidence="1">Multi-pass membrane protein</topology>
    </subcellularLocation>
</comment>
<evidence type="ECO:0000313" key="7">
    <source>
        <dbReference type="EMBL" id="MCW2309238.1"/>
    </source>
</evidence>
<evidence type="ECO:0000256" key="6">
    <source>
        <dbReference type="SAM" id="Phobius"/>
    </source>
</evidence>
<keyword evidence="5 6" id="KW-0472">Membrane</keyword>
<keyword evidence="3 6" id="KW-0812">Transmembrane</keyword>
<reference evidence="8" key="1">
    <citation type="submission" date="2023-07" db="EMBL/GenBank/DDBJ databases">
        <title>Genome sequencing of Purple Non-Sulfur Bacteria from various extreme environments.</title>
        <authorList>
            <person name="Mayer M."/>
        </authorList>
    </citation>
    <scope>NUCLEOTIDE SEQUENCE [LARGE SCALE GENOMIC DNA]</scope>
    <source>
        <strain evidence="8">DSM 17935</strain>
    </source>
</reference>
<protein>
    <submittedName>
        <fullName evidence="7">Threonine/homoserine/homoserine lactone efflux protein</fullName>
    </submittedName>
</protein>
<proteinExistence type="predicted"/>
<dbReference type="PANTHER" id="PTHR30086">
    <property type="entry name" value="ARGININE EXPORTER PROTEIN ARGO"/>
    <property type="match status" value="1"/>
</dbReference>
<keyword evidence="8" id="KW-1185">Reference proteome</keyword>
<evidence type="ECO:0000256" key="2">
    <source>
        <dbReference type="ARBA" id="ARBA00022475"/>
    </source>
</evidence>
<feature type="transmembrane region" description="Helical" evidence="6">
    <location>
        <begin position="187"/>
        <end position="204"/>
    </location>
</feature>
<keyword evidence="4 6" id="KW-1133">Transmembrane helix</keyword>
<comment type="caution">
    <text evidence="7">The sequence shown here is derived from an EMBL/GenBank/DDBJ whole genome shotgun (WGS) entry which is preliminary data.</text>
</comment>
<evidence type="ECO:0000256" key="5">
    <source>
        <dbReference type="ARBA" id="ARBA00023136"/>
    </source>
</evidence>
<feature type="transmembrane region" description="Helical" evidence="6">
    <location>
        <begin position="143"/>
        <end position="166"/>
    </location>
</feature>
<organism evidence="7 8">
    <name type="scientific">Rhodobium gokarnense</name>
    <dbReference type="NCBI Taxonomy" id="364296"/>
    <lineage>
        <taxon>Bacteria</taxon>
        <taxon>Pseudomonadati</taxon>
        <taxon>Pseudomonadota</taxon>
        <taxon>Alphaproteobacteria</taxon>
        <taxon>Hyphomicrobiales</taxon>
        <taxon>Rhodobiaceae</taxon>
        <taxon>Rhodobium</taxon>
    </lineage>
</organism>